<protein>
    <submittedName>
        <fullName evidence="1">Uncharacterized protein</fullName>
    </submittedName>
</protein>
<keyword evidence="2" id="KW-1185">Reference proteome</keyword>
<gene>
    <name evidence="1" type="ORF">X474_06580</name>
</gene>
<evidence type="ECO:0000313" key="1">
    <source>
        <dbReference type="EMBL" id="KIX14805.1"/>
    </source>
</evidence>
<dbReference type="PATRIC" id="fig|1429043.3.peg.1396"/>
<dbReference type="STRING" id="1429043.X474_06580"/>
<dbReference type="AlphaFoldDB" id="A0A0D2JZ22"/>
<evidence type="ECO:0000313" key="2">
    <source>
        <dbReference type="Proteomes" id="UP000032233"/>
    </source>
</evidence>
<name>A0A0D2JZ22_9BACT</name>
<dbReference type="Proteomes" id="UP000032233">
    <property type="component" value="Unassembled WGS sequence"/>
</dbReference>
<sequence>MIFEVLNYGGPRSFSKPESNIFSECAFVLFKAPTLRGLGQPRRELS</sequence>
<accession>A0A0D2JZ22</accession>
<organism evidence="1 2">
    <name type="scientific">Dethiosulfatarculus sandiegensis</name>
    <dbReference type="NCBI Taxonomy" id="1429043"/>
    <lineage>
        <taxon>Bacteria</taxon>
        <taxon>Pseudomonadati</taxon>
        <taxon>Thermodesulfobacteriota</taxon>
        <taxon>Desulfarculia</taxon>
        <taxon>Desulfarculales</taxon>
        <taxon>Desulfarculaceae</taxon>
        <taxon>Dethiosulfatarculus</taxon>
    </lineage>
</organism>
<comment type="caution">
    <text evidence="1">The sequence shown here is derived from an EMBL/GenBank/DDBJ whole genome shotgun (WGS) entry which is preliminary data.</text>
</comment>
<proteinExistence type="predicted"/>
<reference evidence="1 2" key="1">
    <citation type="submission" date="2013-11" db="EMBL/GenBank/DDBJ databases">
        <title>Metagenomic analysis of a methanogenic consortium involved in long chain n-alkane degradation.</title>
        <authorList>
            <person name="Davidova I.A."/>
            <person name="Callaghan A.V."/>
            <person name="Wawrik B."/>
            <person name="Pruitt S."/>
            <person name="Marks C."/>
            <person name="Duncan K.E."/>
            <person name="Suflita J.M."/>
        </authorList>
    </citation>
    <scope>NUCLEOTIDE SEQUENCE [LARGE SCALE GENOMIC DNA]</scope>
    <source>
        <strain evidence="1 2">SPR</strain>
    </source>
</reference>
<dbReference type="InParanoid" id="A0A0D2JZ22"/>
<dbReference type="EMBL" id="AZAC01000008">
    <property type="protein sequence ID" value="KIX14805.1"/>
    <property type="molecule type" value="Genomic_DNA"/>
</dbReference>